<sequence>MMGVFGAFNYGLHLFGGYLGGRYLSNRNLFVLVWCCSGGMCVIALAGVWGLYWGWRCSSPAAG</sequence>
<organism evidence="2 3">
    <name type="scientific">Serratia rubidaea</name>
    <name type="common">Serratia marinorubra</name>
    <dbReference type="NCBI Taxonomy" id="61652"/>
    <lineage>
        <taxon>Bacteria</taxon>
        <taxon>Pseudomonadati</taxon>
        <taxon>Pseudomonadota</taxon>
        <taxon>Gammaproteobacteria</taxon>
        <taxon>Enterobacterales</taxon>
        <taxon>Yersiniaceae</taxon>
        <taxon>Serratia</taxon>
    </lineage>
</organism>
<gene>
    <name evidence="2" type="ORF">NCTC12971_03240</name>
</gene>
<protein>
    <submittedName>
        <fullName evidence="2">Uncharacterized protein</fullName>
    </submittedName>
</protein>
<accession>A0A4U9HIB7</accession>
<evidence type="ECO:0000313" key="2">
    <source>
        <dbReference type="EMBL" id="VTP63604.1"/>
    </source>
</evidence>
<evidence type="ECO:0000313" key="3">
    <source>
        <dbReference type="Proteomes" id="UP000307968"/>
    </source>
</evidence>
<name>A0A4U9HIB7_SERRU</name>
<reference evidence="2 3" key="1">
    <citation type="submission" date="2019-05" db="EMBL/GenBank/DDBJ databases">
        <authorList>
            <consortium name="Pathogen Informatics"/>
        </authorList>
    </citation>
    <scope>NUCLEOTIDE SEQUENCE [LARGE SCALE GENOMIC DNA]</scope>
    <source>
        <strain evidence="2 3">NCTC12971</strain>
    </source>
</reference>
<dbReference type="EMBL" id="LR590463">
    <property type="protein sequence ID" value="VTP63604.1"/>
    <property type="molecule type" value="Genomic_DNA"/>
</dbReference>
<proteinExistence type="predicted"/>
<keyword evidence="1" id="KW-0812">Transmembrane</keyword>
<dbReference type="Proteomes" id="UP000307968">
    <property type="component" value="Chromosome"/>
</dbReference>
<evidence type="ECO:0000256" key="1">
    <source>
        <dbReference type="SAM" id="Phobius"/>
    </source>
</evidence>
<feature type="transmembrane region" description="Helical" evidence="1">
    <location>
        <begin position="29"/>
        <end position="55"/>
    </location>
</feature>
<keyword evidence="1" id="KW-1133">Transmembrane helix</keyword>
<keyword evidence="1" id="KW-0472">Membrane</keyword>
<dbReference type="AlphaFoldDB" id="A0A4U9HIB7"/>